<dbReference type="Gene3D" id="2.60.120.10">
    <property type="entry name" value="Jelly Rolls"/>
    <property type="match status" value="1"/>
</dbReference>
<keyword evidence="1" id="KW-0805">Transcription regulation</keyword>
<evidence type="ECO:0000313" key="5">
    <source>
        <dbReference type="EMBL" id="MBO8443276.1"/>
    </source>
</evidence>
<dbReference type="Pfam" id="PF12833">
    <property type="entry name" value="HTH_18"/>
    <property type="match status" value="1"/>
</dbReference>
<protein>
    <submittedName>
        <fullName evidence="5">Helix-turn-helix domain-containing protein</fullName>
    </submittedName>
</protein>
<evidence type="ECO:0000256" key="2">
    <source>
        <dbReference type="ARBA" id="ARBA00023125"/>
    </source>
</evidence>
<dbReference type="SUPFAM" id="SSF51182">
    <property type="entry name" value="RmlC-like cupins"/>
    <property type="match status" value="1"/>
</dbReference>
<dbReference type="Proteomes" id="UP000823633">
    <property type="component" value="Unassembled WGS sequence"/>
</dbReference>
<reference evidence="5" key="1">
    <citation type="submission" date="2020-10" db="EMBL/GenBank/DDBJ databases">
        <authorList>
            <person name="Gilroy R."/>
        </authorList>
    </citation>
    <scope>NUCLEOTIDE SEQUENCE</scope>
    <source>
        <strain evidence="5">11167</strain>
    </source>
</reference>
<dbReference type="PRINTS" id="PR00032">
    <property type="entry name" value="HTHARAC"/>
</dbReference>
<sequence length="315" mass="36622">MGKMLDVFYTLTEEELYYRKLWQEGRSRAEFIILPYEVQERARLEEKIVLSTSYYSREYDDSIVVLKHPVFMPRYLHSHQFVELTWLMSGSVEESIEGQNLRARQGSLVVIMPGFYHSIWTDDENTVAVNMLVDRDLFQSLDSRFGLDLRGCIYALFDGLDFSQELEEMLDEDGHRDGESRFFKEVALEHILLKLSRQGQLIGKVEGGERKEVYKIMGYLEEHSRDVTLSSFASDFNISEQYASRLIREKTGLSFSEIVRKLRMEEAALLLRGGKLSSKEISYRVGYSSPEHFSRTFKAYFGLSPEAWKKANASI</sequence>
<evidence type="ECO:0000313" key="6">
    <source>
        <dbReference type="Proteomes" id="UP000823633"/>
    </source>
</evidence>
<keyword evidence="3" id="KW-0804">Transcription</keyword>
<dbReference type="EMBL" id="JADIMU010000038">
    <property type="protein sequence ID" value="MBO8443276.1"/>
    <property type="molecule type" value="Genomic_DNA"/>
</dbReference>
<dbReference type="PANTHER" id="PTHR43280">
    <property type="entry name" value="ARAC-FAMILY TRANSCRIPTIONAL REGULATOR"/>
    <property type="match status" value="1"/>
</dbReference>
<dbReference type="InterPro" id="IPR011051">
    <property type="entry name" value="RmlC_Cupin_sf"/>
</dbReference>
<accession>A0A9D9EB30</accession>
<dbReference type="InterPro" id="IPR014710">
    <property type="entry name" value="RmlC-like_jellyroll"/>
</dbReference>
<gene>
    <name evidence="5" type="ORF">IAC42_05900</name>
</gene>
<feature type="domain" description="HTH araC/xylS-type" evidence="4">
    <location>
        <begin position="214"/>
        <end position="311"/>
    </location>
</feature>
<name>A0A9D9EB30_9SPIR</name>
<dbReference type="GO" id="GO:0003700">
    <property type="term" value="F:DNA-binding transcription factor activity"/>
    <property type="evidence" value="ECO:0007669"/>
    <property type="project" value="InterPro"/>
</dbReference>
<dbReference type="PANTHER" id="PTHR43280:SF2">
    <property type="entry name" value="HTH-TYPE TRANSCRIPTIONAL REGULATOR EXSA"/>
    <property type="match status" value="1"/>
</dbReference>
<dbReference type="PROSITE" id="PS01124">
    <property type="entry name" value="HTH_ARAC_FAMILY_2"/>
    <property type="match status" value="1"/>
</dbReference>
<organism evidence="5 6">
    <name type="scientific">Candidatus Aphodenecus pullistercoris</name>
    <dbReference type="NCBI Taxonomy" id="2840669"/>
    <lineage>
        <taxon>Bacteria</taxon>
        <taxon>Pseudomonadati</taxon>
        <taxon>Spirochaetota</taxon>
        <taxon>Spirochaetia</taxon>
        <taxon>Spirochaetales</taxon>
        <taxon>Candidatus Aphodenecus</taxon>
    </lineage>
</organism>
<dbReference type="SMART" id="SM00342">
    <property type="entry name" value="HTH_ARAC"/>
    <property type="match status" value="1"/>
</dbReference>
<keyword evidence="2" id="KW-0238">DNA-binding</keyword>
<dbReference type="SUPFAM" id="SSF46689">
    <property type="entry name" value="Homeodomain-like"/>
    <property type="match status" value="1"/>
</dbReference>
<dbReference type="AlphaFoldDB" id="A0A9D9EB30"/>
<dbReference type="InterPro" id="IPR018060">
    <property type="entry name" value="HTH_AraC"/>
</dbReference>
<evidence type="ECO:0000259" key="4">
    <source>
        <dbReference type="PROSITE" id="PS01124"/>
    </source>
</evidence>
<proteinExistence type="predicted"/>
<reference evidence="5" key="2">
    <citation type="journal article" date="2021" name="PeerJ">
        <title>Extensive microbial diversity within the chicken gut microbiome revealed by metagenomics and culture.</title>
        <authorList>
            <person name="Gilroy R."/>
            <person name="Ravi A."/>
            <person name="Getino M."/>
            <person name="Pursley I."/>
            <person name="Horton D.L."/>
            <person name="Alikhan N.F."/>
            <person name="Baker D."/>
            <person name="Gharbi K."/>
            <person name="Hall N."/>
            <person name="Watson M."/>
            <person name="Adriaenssens E.M."/>
            <person name="Foster-Nyarko E."/>
            <person name="Jarju S."/>
            <person name="Secka A."/>
            <person name="Antonio M."/>
            <person name="Oren A."/>
            <person name="Chaudhuri R.R."/>
            <person name="La Ragione R."/>
            <person name="Hildebrand F."/>
            <person name="Pallen M.J."/>
        </authorList>
    </citation>
    <scope>NUCLEOTIDE SEQUENCE</scope>
    <source>
        <strain evidence="5">11167</strain>
    </source>
</reference>
<dbReference type="InterPro" id="IPR009057">
    <property type="entry name" value="Homeodomain-like_sf"/>
</dbReference>
<dbReference type="InterPro" id="IPR020449">
    <property type="entry name" value="Tscrpt_reg_AraC-type_HTH"/>
</dbReference>
<evidence type="ECO:0000256" key="1">
    <source>
        <dbReference type="ARBA" id="ARBA00023015"/>
    </source>
</evidence>
<evidence type="ECO:0000256" key="3">
    <source>
        <dbReference type="ARBA" id="ARBA00023163"/>
    </source>
</evidence>
<dbReference type="GO" id="GO:0043565">
    <property type="term" value="F:sequence-specific DNA binding"/>
    <property type="evidence" value="ECO:0007669"/>
    <property type="project" value="InterPro"/>
</dbReference>
<comment type="caution">
    <text evidence="5">The sequence shown here is derived from an EMBL/GenBank/DDBJ whole genome shotgun (WGS) entry which is preliminary data.</text>
</comment>
<dbReference type="Gene3D" id="1.10.10.60">
    <property type="entry name" value="Homeodomain-like"/>
    <property type="match status" value="2"/>
</dbReference>